<protein>
    <submittedName>
        <fullName evidence="1">Tunicamycin resistance protein</fullName>
    </submittedName>
</protein>
<proteinExistence type="predicted"/>
<dbReference type="Pfam" id="PF13238">
    <property type="entry name" value="AAA_18"/>
    <property type="match status" value="1"/>
</dbReference>
<sequence>MIIMINGSFGSGKTTTAQMLQPLIPNSMIYDPEEVGYMLRKIITEDVYFEEELTDDFQDIELWRILAVKTAQELFNRYKKHLIVPMTIYKAVNFEYIYNGFRSIDREVFHFCLLASEDTIKKRIEKRGNTYDAWYQQHIKAGVATFKENRFQEHIETDHRETEEIVEIILRKTSGSFDKPVHHT</sequence>
<name>A0A1C0ZZJ3_9BACL</name>
<dbReference type="Proteomes" id="UP000093309">
    <property type="component" value="Unassembled WGS sequence"/>
</dbReference>
<comment type="caution">
    <text evidence="1">The sequence shown here is derived from an EMBL/GenBank/DDBJ whole genome shotgun (WGS) entry which is preliminary data.</text>
</comment>
<dbReference type="EMBL" id="LYPC01000022">
    <property type="protein sequence ID" value="OCT13554.1"/>
    <property type="molecule type" value="Genomic_DNA"/>
</dbReference>
<evidence type="ECO:0000313" key="1">
    <source>
        <dbReference type="EMBL" id="OCT13554.1"/>
    </source>
</evidence>
<gene>
    <name evidence="1" type="ORF">A8709_18345</name>
</gene>
<dbReference type="STRING" id="512399.A8709_18345"/>
<dbReference type="SUPFAM" id="SSF52540">
    <property type="entry name" value="P-loop containing nucleoside triphosphate hydrolases"/>
    <property type="match status" value="1"/>
</dbReference>
<dbReference type="OrthoDB" id="9799092at2"/>
<keyword evidence="2" id="KW-1185">Reference proteome</keyword>
<evidence type="ECO:0000313" key="2">
    <source>
        <dbReference type="Proteomes" id="UP000093309"/>
    </source>
</evidence>
<accession>A0A1C0ZZJ3</accession>
<reference evidence="2" key="1">
    <citation type="submission" date="2016-05" db="EMBL/GenBank/DDBJ databases">
        <title>Paenibacillus oryzae. sp. nov., isolated from the rice root.</title>
        <authorList>
            <person name="Zhang J."/>
            <person name="Zhang X."/>
        </authorList>
    </citation>
    <scope>NUCLEOTIDE SEQUENCE [LARGE SCALE GENOMIC DNA]</scope>
    <source>
        <strain evidence="2">KCTC13222</strain>
    </source>
</reference>
<dbReference type="Gene3D" id="3.40.50.300">
    <property type="entry name" value="P-loop containing nucleotide triphosphate hydrolases"/>
    <property type="match status" value="1"/>
</dbReference>
<dbReference type="InterPro" id="IPR027417">
    <property type="entry name" value="P-loop_NTPase"/>
</dbReference>
<dbReference type="AlphaFoldDB" id="A0A1C0ZZJ3"/>
<organism evidence="1 2">
    <name type="scientific">Paenibacillus pectinilyticus</name>
    <dbReference type="NCBI Taxonomy" id="512399"/>
    <lineage>
        <taxon>Bacteria</taxon>
        <taxon>Bacillati</taxon>
        <taxon>Bacillota</taxon>
        <taxon>Bacilli</taxon>
        <taxon>Bacillales</taxon>
        <taxon>Paenibacillaceae</taxon>
        <taxon>Paenibacillus</taxon>
    </lineage>
</organism>